<evidence type="ECO:0000256" key="1">
    <source>
        <dbReference type="ARBA" id="ARBA00007905"/>
    </source>
</evidence>
<dbReference type="PANTHER" id="PTHR11732">
    <property type="entry name" value="ALDO/KETO REDUCTASE"/>
    <property type="match status" value="1"/>
</dbReference>
<keyword evidence="2" id="KW-0521">NADP</keyword>
<evidence type="ECO:0000256" key="4">
    <source>
        <dbReference type="PIRSR" id="PIRSR000097-1"/>
    </source>
</evidence>
<dbReference type="InterPro" id="IPR023210">
    <property type="entry name" value="NADP_OxRdtase_dom"/>
</dbReference>
<reference evidence="8" key="2">
    <citation type="submission" date="2023-05" db="EMBL/GenBank/DDBJ databases">
        <authorList>
            <person name="Fouks B."/>
        </authorList>
    </citation>
    <scope>NUCLEOTIDE SEQUENCE</scope>
    <source>
        <strain evidence="8">Stay&amp;Tobe</strain>
        <tissue evidence="8">Testes</tissue>
    </source>
</reference>
<dbReference type="Pfam" id="PF00248">
    <property type="entry name" value="Aldo_ket_red"/>
    <property type="match status" value="1"/>
</dbReference>
<dbReference type="Gene3D" id="3.20.20.100">
    <property type="entry name" value="NADP-dependent oxidoreductase domain"/>
    <property type="match status" value="1"/>
</dbReference>
<reference evidence="8" key="1">
    <citation type="journal article" date="2023" name="IScience">
        <title>Live-bearing cockroach genome reveals convergent evolutionary mechanisms linked to viviparity in insects and beyond.</title>
        <authorList>
            <person name="Fouks B."/>
            <person name="Harrison M.C."/>
            <person name="Mikhailova A.A."/>
            <person name="Marchal E."/>
            <person name="English S."/>
            <person name="Carruthers M."/>
            <person name="Jennings E.C."/>
            <person name="Chiamaka E.L."/>
            <person name="Frigard R.A."/>
            <person name="Pippel M."/>
            <person name="Attardo G.M."/>
            <person name="Benoit J.B."/>
            <person name="Bornberg-Bauer E."/>
            <person name="Tobe S.S."/>
        </authorList>
    </citation>
    <scope>NUCLEOTIDE SEQUENCE</scope>
    <source>
        <strain evidence="8">Stay&amp;Tobe</strain>
    </source>
</reference>
<evidence type="ECO:0000256" key="3">
    <source>
        <dbReference type="ARBA" id="ARBA00023002"/>
    </source>
</evidence>
<dbReference type="PIRSF" id="PIRSF000097">
    <property type="entry name" value="AKR"/>
    <property type="match status" value="1"/>
</dbReference>
<comment type="caution">
    <text evidence="8">The sequence shown here is derived from an EMBL/GenBank/DDBJ whole genome shotgun (WGS) entry which is preliminary data.</text>
</comment>
<dbReference type="GO" id="GO:0016491">
    <property type="term" value="F:oxidoreductase activity"/>
    <property type="evidence" value="ECO:0007669"/>
    <property type="project" value="UniProtKB-KW"/>
</dbReference>
<dbReference type="FunFam" id="3.20.20.100:FF:000006">
    <property type="entry name" value="Aldo-keto reductase family 1 member A1"/>
    <property type="match status" value="1"/>
</dbReference>
<evidence type="ECO:0000313" key="8">
    <source>
        <dbReference type="EMBL" id="KAJ9598310.1"/>
    </source>
</evidence>
<dbReference type="Proteomes" id="UP001233999">
    <property type="component" value="Unassembled WGS sequence"/>
</dbReference>
<dbReference type="InterPro" id="IPR018170">
    <property type="entry name" value="Aldo/ket_reductase_CS"/>
</dbReference>
<evidence type="ECO:0000256" key="6">
    <source>
        <dbReference type="PIRSR" id="PIRSR000097-3"/>
    </source>
</evidence>
<feature type="active site" description="Proton donor" evidence="4">
    <location>
        <position position="33"/>
    </location>
</feature>
<protein>
    <recommendedName>
        <fullName evidence="7">NADP-dependent oxidoreductase domain-containing protein</fullName>
    </recommendedName>
</protein>
<organism evidence="8 9">
    <name type="scientific">Diploptera punctata</name>
    <name type="common">Pacific beetle cockroach</name>
    <dbReference type="NCBI Taxonomy" id="6984"/>
    <lineage>
        <taxon>Eukaryota</taxon>
        <taxon>Metazoa</taxon>
        <taxon>Ecdysozoa</taxon>
        <taxon>Arthropoda</taxon>
        <taxon>Hexapoda</taxon>
        <taxon>Insecta</taxon>
        <taxon>Pterygota</taxon>
        <taxon>Neoptera</taxon>
        <taxon>Polyneoptera</taxon>
        <taxon>Dictyoptera</taxon>
        <taxon>Blattodea</taxon>
        <taxon>Blaberoidea</taxon>
        <taxon>Blaberidae</taxon>
        <taxon>Diplopterinae</taxon>
        <taxon>Diploptera</taxon>
    </lineage>
</organism>
<gene>
    <name evidence="8" type="ORF">L9F63_010988</name>
</gene>
<feature type="binding site" evidence="5">
    <location>
        <position position="95"/>
    </location>
    <ligand>
        <name>substrate</name>
    </ligand>
</feature>
<dbReference type="AlphaFoldDB" id="A0AAD8AFT4"/>
<proteinExistence type="inferred from homology"/>
<evidence type="ECO:0000313" key="9">
    <source>
        <dbReference type="Proteomes" id="UP001233999"/>
    </source>
</evidence>
<dbReference type="InterPro" id="IPR036812">
    <property type="entry name" value="NAD(P)_OxRdtase_dom_sf"/>
</dbReference>
<sequence>MKLCSQAGLHEVTQAVQHAIDIGYRSFDCAFRYGNEKEIGEGLRTKINEGVVTRQDVFITSKLWNTHHRPDLVVSACKKTLSNLGIEYLDLYLVHWPFAVKEGEELKPRDETGRSIPSDVDYIDTWKAMEECVKLGLTKSIGLSNFNSQQIQRILDNGVIKPAVHQIECHLYLNQTKLIAYNKAHGIVLTAHCPLGSPGSNAKPDTPPLLLDERLVSLSKKYRKTAAQIAIKYLIQHGVIPLPKSVNKQHLQENIDIFNFELSPDDIDCLDTFDQNIRICKFY</sequence>
<name>A0AAD8AFT4_DIPPU</name>
<feature type="domain" description="NADP-dependent oxidoreductase" evidence="7">
    <location>
        <begin position="11"/>
        <end position="273"/>
    </location>
</feature>
<feature type="site" description="Lowers pKa of active site Tyr" evidence="6">
    <location>
        <position position="62"/>
    </location>
</feature>
<dbReference type="EMBL" id="JASPKZ010001229">
    <property type="protein sequence ID" value="KAJ9598310.1"/>
    <property type="molecule type" value="Genomic_DNA"/>
</dbReference>
<dbReference type="PROSITE" id="PS00798">
    <property type="entry name" value="ALDOKETO_REDUCTASE_1"/>
    <property type="match status" value="1"/>
</dbReference>
<keyword evidence="9" id="KW-1185">Reference proteome</keyword>
<comment type="similarity">
    <text evidence="1">Belongs to the aldo/keto reductase family.</text>
</comment>
<feature type="non-terminal residue" evidence="8">
    <location>
        <position position="1"/>
    </location>
</feature>
<dbReference type="PRINTS" id="PR00069">
    <property type="entry name" value="ALDKETRDTASE"/>
</dbReference>
<accession>A0AAD8AFT4</accession>
<evidence type="ECO:0000256" key="2">
    <source>
        <dbReference type="ARBA" id="ARBA00022857"/>
    </source>
</evidence>
<dbReference type="InterPro" id="IPR020471">
    <property type="entry name" value="AKR"/>
</dbReference>
<dbReference type="SUPFAM" id="SSF51430">
    <property type="entry name" value="NAD(P)-linked oxidoreductase"/>
    <property type="match status" value="1"/>
</dbReference>
<evidence type="ECO:0000259" key="7">
    <source>
        <dbReference type="Pfam" id="PF00248"/>
    </source>
</evidence>
<keyword evidence="3" id="KW-0560">Oxidoreductase</keyword>
<evidence type="ECO:0000256" key="5">
    <source>
        <dbReference type="PIRSR" id="PIRSR000097-2"/>
    </source>
</evidence>
<dbReference type="PROSITE" id="PS00062">
    <property type="entry name" value="ALDOKETO_REDUCTASE_2"/>
    <property type="match status" value="1"/>
</dbReference>